<dbReference type="InterPro" id="IPR052372">
    <property type="entry name" value="YpjD/HemX"/>
</dbReference>
<name>A0A8J7MCP5_9BACT</name>
<dbReference type="InterPro" id="IPR002541">
    <property type="entry name" value="Cyt_c_assembly"/>
</dbReference>
<feature type="transmembrane region" description="Helical" evidence="1">
    <location>
        <begin position="252"/>
        <end position="271"/>
    </location>
</feature>
<dbReference type="PANTHER" id="PTHR38034">
    <property type="entry name" value="INNER MEMBRANE PROTEIN YPJD"/>
    <property type="match status" value="1"/>
</dbReference>
<accession>A0A8J7MCP5</accession>
<evidence type="ECO:0000313" key="3">
    <source>
        <dbReference type="EMBL" id="MBK1790096.1"/>
    </source>
</evidence>
<feature type="transmembrane region" description="Helical" evidence="1">
    <location>
        <begin position="21"/>
        <end position="43"/>
    </location>
</feature>
<feature type="transmembrane region" description="Helical" evidence="1">
    <location>
        <begin position="196"/>
        <end position="215"/>
    </location>
</feature>
<sequence length="272" mass="29509">MKFSISQWGKAFYVFVRMESVLITLASIVALIVTVMGARYVHVGERSQWTLPLMIVVFALQLSELGIRGEARAACPLMDIGEICIFAAWSLTMFYLMVGSVYRLSLLGVFTAPLVLVLMLAALVPGALDADPQPVSDHQGATAIHSALSVLSYGAFGLAAVSAVMFLVLDKQLKGGHPSTGLFRNLPPIHSLTQSVARLLFLGLILLSVGVIFGFTAAYEGGISNHLWLATAVWIGYLVLLSVWQFRGMPPRTFSITAVFLFVFSLVIFPLL</sequence>
<keyword evidence="1" id="KW-1133">Transmembrane helix</keyword>
<dbReference type="EMBL" id="JAENIM010000016">
    <property type="protein sequence ID" value="MBK1790096.1"/>
    <property type="molecule type" value="Genomic_DNA"/>
</dbReference>
<evidence type="ECO:0000313" key="4">
    <source>
        <dbReference type="Proteomes" id="UP000624703"/>
    </source>
</evidence>
<dbReference type="PANTHER" id="PTHR38034:SF1">
    <property type="entry name" value="INNER MEMBRANE PROTEIN YPJD"/>
    <property type="match status" value="1"/>
</dbReference>
<gene>
    <name evidence="3" type="primary">ccsA</name>
    <name evidence="3" type="ORF">JIN82_02880</name>
</gene>
<feature type="domain" description="Cytochrome c assembly protein" evidence="2">
    <location>
        <begin position="82"/>
        <end position="268"/>
    </location>
</feature>
<dbReference type="GO" id="GO:0020037">
    <property type="term" value="F:heme binding"/>
    <property type="evidence" value="ECO:0007669"/>
    <property type="project" value="InterPro"/>
</dbReference>
<dbReference type="GO" id="GO:0017004">
    <property type="term" value="P:cytochrome complex assembly"/>
    <property type="evidence" value="ECO:0007669"/>
    <property type="project" value="InterPro"/>
</dbReference>
<keyword evidence="1" id="KW-0812">Transmembrane</keyword>
<comment type="caution">
    <text evidence="3">The sequence shown here is derived from an EMBL/GenBank/DDBJ whole genome shotgun (WGS) entry which is preliminary data.</text>
</comment>
<dbReference type="Proteomes" id="UP000624703">
    <property type="component" value="Unassembled WGS sequence"/>
</dbReference>
<protein>
    <submittedName>
        <fullName evidence="3">Cytochrome c biogenesis protein CcsA</fullName>
    </submittedName>
</protein>
<reference evidence="3" key="1">
    <citation type="submission" date="2021-01" db="EMBL/GenBank/DDBJ databases">
        <title>Modified the classification status of verrucomicrobia.</title>
        <authorList>
            <person name="Feng X."/>
        </authorList>
    </citation>
    <scope>NUCLEOTIDE SEQUENCE</scope>
    <source>
        <strain evidence="3">_KCTC 22039</strain>
    </source>
</reference>
<dbReference type="RefSeq" id="WP_200310135.1">
    <property type="nucleotide sequence ID" value="NZ_JAENIM010000016.1"/>
</dbReference>
<feature type="transmembrane region" description="Helical" evidence="1">
    <location>
        <begin position="49"/>
        <end position="67"/>
    </location>
</feature>
<evidence type="ECO:0000256" key="1">
    <source>
        <dbReference type="SAM" id="Phobius"/>
    </source>
</evidence>
<keyword evidence="1" id="KW-0472">Membrane</keyword>
<feature type="transmembrane region" description="Helical" evidence="1">
    <location>
        <begin position="79"/>
        <end position="98"/>
    </location>
</feature>
<keyword evidence="4" id="KW-1185">Reference proteome</keyword>
<feature type="transmembrane region" description="Helical" evidence="1">
    <location>
        <begin position="104"/>
        <end position="128"/>
    </location>
</feature>
<dbReference type="Pfam" id="PF01578">
    <property type="entry name" value="Cytochrom_C_asm"/>
    <property type="match status" value="1"/>
</dbReference>
<feature type="transmembrane region" description="Helical" evidence="1">
    <location>
        <begin position="148"/>
        <end position="169"/>
    </location>
</feature>
<evidence type="ECO:0000259" key="2">
    <source>
        <dbReference type="Pfam" id="PF01578"/>
    </source>
</evidence>
<proteinExistence type="predicted"/>
<feature type="transmembrane region" description="Helical" evidence="1">
    <location>
        <begin position="227"/>
        <end position="246"/>
    </location>
</feature>
<dbReference type="AlphaFoldDB" id="A0A8J7MCP5"/>
<organism evidence="3 4">
    <name type="scientific">Persicirhabdus sediminis</name>
    <dbReference type="NCBI Taxonomy" id="454144"/>
    <lineage>
        <taxon>Bacteria</taxon>
        <taxon>Pseudomonadati</taxon>
        <taxon>Verrucomicrobiota</taxon>
        <taxon>Verrucomicrobiia</taxon>
        <taxon>Verrucomicrobiales</taxon>
        <taxon>Verrucomicrobiaceae</taxon>
        <taxon>Persicirhabdus</taxon>
    </lineage>
</organism>